<dbReference type="RefSeq" id="WP_053327977.1">
    <property type="nucleotide sequence ID" value="NZ_CP009928.1"/>
</dbReference>
<reference evidence="1 2" key="1">
    <citation type="submission" date="2014-11" db="EMBL/GenBank/DDBJ databases">
        <authorList>
            <person name="Park G.-S."/>
            <person name="Hong S.-J."/>
            <person name="Jung B.K."/>
            <person name="Khan A.R."/>
            <person name="Kwak Y."/>
            <person name="Shin J.-H."/>
        </authorList>
    </citation>
    <scope>NUCLEOTIDE SEQUENCE [LARGE SCALE GENOMIC DNA]</scope>
    <source>
        <strain evidence="1 2">DSM 27622</strain>
    </source>
</reference>
<evidence type="ECO:0000313" key="1">
    <source>
        <dbReference type="EMBL" id="AKK73008.1"/>
    </source>
</evidence>
<dbReference type="PATRIC" id="fig|1324352.5.peg.2225"/>
<dbReference type="AlphaFoldDB" id="A0A0G3M4T7"/>
<accession>A0A0G3M4T7</accession>
<dbReference type="Proteomes" id="UP000035213">
    <property type="component" value="Chromosome"/>
</dbReference>
<protein>
    <submittedName>
        <fullName evidence="1">Uncharacterized protein</fullName>
    </submittedName>
</protein>
<dbReference type="OrthoDB" id="1322147at2"/>
<sequence length="267" mass="31258">MTSSVSDIFPTSTYTVQDKCTVKFGQEQHQAQLSYTLYVEPGKKDTGEILINRSNLKVNNQKIDTKFLEVSNNYMEALFPLVCKINKYQFSIENIDEIRNRIRKADVAIHDLYNGEAIDHISTHFFTATQTDEKLTSFIRQLHFMKVLEYGLQKFNPKKQYETSWKVLPVGTTEWKGDIQYQKDKNILSFEPKIDNAQDIMNDIIRYIHKHDYYVSFDEESLPLYADFQNTINYTGKTGRIKEAEVSVCIEAEDKFYYLQTITIETK</sequence>
<dbReference type="STRING" id="1324352.OK18_10635"/>
<dbReference type="EMBL" id="CP009928">
    <property type="protein sequence ID" value="AKK73008.1"/>
    <property type="molecule type" value="Genomic_DNA"/>
</dbReference>
<name>A0A0G3M4T7_CHRGL</name>
<proteinExistence type="predicted"/>
<organism evidence="1 2">
    <name type="scientific">Chryseobacterium gallinarum</name>
    <dbReference type="NCBI Taxonomy" id="1324352"/>
    <lineage>
        <taxon>Bacteria</taxon>
        <taxon>Pseudomonadati</taxon>
        <taxon>Bacteroidota</taxon>
        <taxon>Flavobacteriia</taxon>
        <taxon>Flavobacteriales</taxon>
        <taxon>Weeksellaceae</taxon>
        <taxon>Chryseobacterium group</taxon>
        <taxon>Chryseobacterium</taxon>
    </lineage>
</organism>
<gene>
    <name evidence="1" type="ORF">OK18_10635</name>
</gene>
<dbReference type="KEGG" id="cgn:OK18_10635"/>
<evidence type="ECO:0000313" key="2">
    <source>
        <dbReference type="Proteomes" id="UP000035213"/>
    </source>
</evidence>